<accession>A0ABN3KMQ7</accession>
<gene>
    <name evidence="4" type="ORF">GCM10010405_53480</name>
</gene>
<feature type="compositionally biased region" description="Acidic residues" evidence="1">
    <location>
        <begin position="149"/>
        <end position="163"/>
    </location>
</feature>
<dbReference type="EMBL" id="BAAASZ010000040">
    <property type="protein sequence ID" value="GAA2462462.1"/>
    <property type="molecule type" value="Genomic_DNA"/>
</dbReference>
<evidence type="ECO:0000313" key="4">
    <source>
        <dbReference type="EMBL" id="GAA2462462.1"/>
    </source>
</evidence>
<organism evidence="4 5">
    <name type="scientific">Streptomyces macrosporus</name>
    <dbReference type="NCBI Taxonomy" id="44032"/>
    <lineage>
        <taxon>Bacteria</taxon>
        <taxon>Bacillati</taxon>
        <taxon>Actinomycetota</taxon>
        <taxon>Actinomycetes</taxon>
        <taxon>Kitasatosporales</taxon>
        <taxon>Streptomycetaceae</taxon>
        <taxon>Streptomyces</taxon>
    </lineage>
</organism>
<feature type="region of interest" description="Disordered" evidence="1">
    <location>
        <begin position="41"/>
        <end position="189"/>
    </location>
</feature>
<keyword evidence="2" id="KW-0812">Transmembrane</keyword>
<evidence type="ECO:0000313" key="5">
    <source>
        <dbReference type="Proteomes" id="UP001501638"/>
    </source>
</evidence>
<feature type="compositionally biased region" description="Low complexity" evidence="1">
    <location>
        <begin position="59"/>
        <end position="85"/>
    </location>
</feature>
<protein>
    <recommendedName>
        <fullName evidence="6">LPXTG cell wall anchor domain-containing protein</fullName>
    </recommendedName>
</protein>
<evidence type="ECO:0008006" key="6">
    <source>
        <dbReference type="Google" id="ProtNLM"/>
    </source>
</evidence>
<keyword evidence="5" id="KW-1185">Reference proteome</keyword>
<sequence>MTNSKTRLRVARIAAAAVFAAGASLTAIGTASALDLTAIQESNTTEGTTDGSTEGGSEGATSEGTTGVIEGVVEGLVEGQQGGTDPEPEPSDPEPEPSDPEPEPSDPEPEPSDPEPEPSDPEPEPSDPEPEPSTPGEEPASSGGSGGGSDEDDPSTCVLDEDSVNCGTDTDSVGTKPISQEKPKEELAETGAAETTFLLIGAATMIAGGVAFRLMPRMAGRRTAA</sequence>
<feature type="compositionally biased region" description="Acidic residues" evidence="1">
    <location>
        <begin position="86"/>
        <end position="130"/>
    </location>
</feature>
<keyword evidence="2" id="KW-1133">Transmembrane helix</keyword>
<evidence type="ECO:0000256" key="1">
    <source>
        <dbReference type="SAM" id="MobiDB-lite"/>
    </source>
</evidence>
<comment type="caution">
    <text evidence="4">The sequence shown here is derived from an EMBL/GenBank/DDBJ whole genome shotgun (WGS) entry which is preliminary data.</text>
</comment>
<feature type="transmembrane region" description="Helical" evidence="2">
    <location>
        <begin position="197"/>
        <end position="215"/>
    </location>
</feature>
<feature type="signal peptide" evidence="3">
    <location>
        <begin position="1"/>
        <end position="33"/>
    </location>
</feature>
<evidence type="ECO:0000256" key="2">
    <source>
        <dbReference type="SAM" id="Phobius"/>
    </source>
</evidence>
<dbReference type="RefSeq" id="WP_344328071.1">
    <property type="nucleotide sequence ID" value="NZ_BAAASZ010000040.1"/>
</dbReference>
<feature type="chain" id="PRO_5045747335" description="LPXTG cell wall anchor domain-containing protein" evidence="3">
    <location>
        <begin position="34"/>
        <end position="225"/>
    </location>
</feature>
<feature type="compositionally biased region" description="Low complexity" evidence="1">
    <location>
        <begin position="41"/>
        <end position="52"/>
    </location>
</feature>
<keyword evidence="3" id="KW-0732">Signal</keyword>
<keyword evidence="2" id="KW-0472">Membrane</keyword>
<dbReference type="Proteomes" id="UP001501638">
    <property type="component" value="Unassembled WGS sequence"/>
</dbReference>
<name>A0ABN3KMQ7_9ACTN</name>
<proteinExistence type="predicted"/>
<evidence type="ECO:0000256" key="3">
    <source>
        <dbReference type="SAM" id="SignalP"/>
    </source>
</evidence>
<reference evidence="4 5" key="1">
    <citation type="journal article" date="2019" name="Int. J. Syst. Evol. Microbiol.">
        <title>The Global Catalogue of Microorganisms (GCM) 10K type strain sequencing project: providing services to taxonomists for standard genome sequencing and annotation.</title>
        <authorList>
            <consortium name="The Broad Institute Genomics Platform"/>
            <consortium name="The Broad Institute Genome Sequencing Center for Infectious Disease"/>
            <person name="Wu L."/>
            <person name="Ma J."/>
        </authorList>
    </citation>
    <scope>NUCLEOTIDE SEQUENCE [LARGE SCALE GENOMIC DNA]</scope>
    <source>
        <strain evidence="4 5">JCM 6305</strain>
    </source>
</reference>